<name>A0A369TKK7_9RHOB</name>
<gene>
    <name evidence="2" type="ORF">DU478_13230</name>
</gene>
<keyword evidence="1" id="KW-0732">Signal</keyword>
<dbReference type="Proteomes" id="UP000253977">
    <property type="component" value="Unassembled WGS sequence"/>
</dbReference>
<dbReference type="EMBL" id="QPMK01000009">
    <property type="protein sequence ID" value="RDD65871.1"/>
    <property type="molecule type" value="Genomic_DNA"/>
</dbReference>
<accession>A0A369TKK7</accession>
<evidence type="ECO:0008006" key="4">
    <source>
        <dbReference type="Google" id="ProtNLM"/>
    </source>
</evidence>
<organism evidence="2 3">
    <name type="scientific">Thalassococcus profundi</name>
    <dbReference type="NCBI Taxonomy" id="2282382"/>
    <lineage>
        <taxon>Bacteria</taxon>
        <taxon>Pseudomonadati</taxon>
        <taxon>Pseudomonadota</taxon>
        <taxon>Alphaproteobacteria</taxon>
        <taxon>Rhodobacterales</taxon>
        <taxon>Roseobacteraceae</taxon>
        <taxon>Thalassococcus</taxon>
    </lineage>
</organism>
<dbReference type="OrthoDB" id="7875085at2"/>
<dbReference type="RefSeq" id="WP_114511435.1">
    <property type="nucleotide sequence ID" value="NZ_QPMK01000009.1"/>
</dbReference>
<evidence type="ECO:0000313" key="2">
    <source>
        <dbReference type="EMBL" id="RDD65871.1"/>
    </source>
</evidence>
<feature type="chain" id="PRO_5016628930" description="DUF3551 domain-containing protein" evidence="1">
    <location>
        <begin position="23"/>
        <end position="109"/>
    </location>
</feature>
<protein>
    <recommendedName>
        <fullName evidence="4">DUF3551 domain-containing protein</fullName>
    </recommendedName>
</protein>
<keyword evidence="3" id="KW-1185">Reference proteome</keyword>
<reference evidence="2 3" key="1">
    <citation type="submission" date="2018-07" db="EMBL/GenBank/DDBJ databases">
        <title>Thalassococcus profundi sp. nov., a marine bacterium isolated from deep seawater of Okinawa Trough.</title>
        <authorList>
            <person name="Yu M."/>
        </authorList>
    </citation>
    <scope>NUCLEOTIDE SEQUENCE [LARGE SCALE GENOMIC DNA]</scope>
    <source>
        <strain evidence="2 3">WRAS1</strain>
    </source>
</reference>
<evidence type="ECO:0000256" key="1">
    <source>
        <dbReference type="SAM" id="SignalP"/>
    </source>
</evidence>
<comment type="caution">
    <text evidence="2">The sequence shown here is derived from an EMBL/GenBank/DDBJ whole genome shotgun (WGS) entry which is preliminary data.</text>
</comment>
<sequence length="109" mass="11340">MAFIKTIAAAAVLCCGAGAALAWDDAYKGDATHNPNSNVLMHSYPTAANYCPAGLQPVTMGGVICCGEPNAGPYVNRAGGHKRVHKAKSHVYHAPRAYAPAGEKGVVYR</sequence>
<proteinExistence type="predicted"/>
<dbReference type="AlphaFoldDB" id="A0A369TKK7"/>
<feature type="signal peptide" evidence="1">
    <location>
        <begin position="1"/>
        <end position="22"/>
    </location>
</feature>
<evidence type="ECO:0000313" key="3">
    <source>
        <dbReference type="Proteomes" id="UP000253977"/>
    </source>
</evidence>